<evidence type="ECO:0000256" key="3">
    <source>
        <dbReference type="ARBA" id="ARBA00023125"/>
    </source>
</evidence>
<evidence type="ECO:0000313" key="8">
    <source>
        <dbReference type="EMBL" id="KAK0327347.1"/>
    </source>
</evidence>
<name>A0AAN6G236_9PEZI</name>
<dbReference type="Gene3D" id="4.10.280.10">
    <property type="entry name" value="Helix-loop-helix DNA-binding domain"/>
    <property type="match status" value="1"/>
</dbReference>
<sequence length="121" mass="13393">MSTPAGTNASSTMNNDKSGSRLSDQQKKKNHILSEAKRREAIRAEFDRLATLVPGMEGQGRSEAVVLQATVEFMREQVGRKEELRMEARRAGMSEEEFERCYSVAQSRRSIGGGEDGRAGI</sequence>
<dbReference type="InterPro" id="IPR052207">
    <property type="entry name" value="Max-like/E-box_TFs"/>
</dbReference>
<comment type="subcellular location">
    <subcellularLocation>
        <location evidence="1">Nucleus</location>
    </subcellularLocation>
</comment>
<proteinExistence type="predicted"/>
<dbReference type="InterPro" id="IPR057072">
    <property type="entry name" value="bHLH_INO4"/>
</dbReference>
<dbReference type="InterPro" id="IPR011598">
    <property type="entry name" value="bHLH_dom"/>
</dbReference>
<evidence type="ECO:0000313" key="9">
    <source>
        <dbReference type="Proteomes" id="UP001168146"/>
    </source>
</evidence>
<evidence type="ECO:0000256" key="5">
    <source>
        <dbReference type="ARBA" id="ARBA00023242"/>
    </source>
</evidence>
<organism evidence="8 9">
    <name type="scientific">Friedmanniomyces endolithicus</name>
    <dbReference type="NCBI Taxonomy" id="329885"/>
    <lineage>
        <taxon>Eukaryota</taxon>
        <taxon>Fungi</taxon>
        <taxon>Dikarya</taxon>
        <taxon>Ascomycota</taxon>
        <taxon>Pezizomycotina</taxon>
        <taxon>Dothideomycetes</taxon>
        <taxon>Dothideomycetidae</taxon>
        <taxon>Mycosphaerellales</taxon>
        <taxon>Teratosphaeriaceae</taxon>
        <taxon>Friedmanniomyces</taxon>
    </lineage>
</organism>
<feature type="region of interest" description="Disordered" evidence="6">
    <location>
        <begin position="1"/>
        <end position="38"/>
    </location>
</feature>
<evidence type="ECO:0000256" key="4">
    <source>
        <dbReference type="ARBA" id="ARBA00023163"/>
    </source>
</evidence>
<keyword evidence="5" id="KW-0539">Nucleus</keyword>
<dbReference type="GO" id="GO:0000981">
    <property type="term" value="F:DNA-binding transcription factor activity, RNA polymerase II-specific"/>
    <property type="evidence" value="ECO:0007669"/>
    <property type="project" value="TreeGrafter"/>
</dbReference>
<feature type="compositionally biased region" description="Polar residues" evidence="6">
    <location>
        <begin position="1"/>
        <end position="23"/>
    </location>
</feature>
<feature type="domain" description="BHLH" evidence="7">
    <location>
        <begin position="26"/>
        <end position="77"/>
    </location>
</feature>
<dbReference type="AlphaFoldDB" id="A0AAN6G236"/>
<accession>A0AAN6G236</accession>
<evidence type="ECO:0000256" key="2">
    <source>
        <dbReference type="ARBA" id="ARBA00023015"/>
    </source>
</evidence>
<dbReference type="PANTHER" id="PTHR15741:SF39">
    <property type="entry name" value="BHLH TRANSCRIPTION FACTOR (EUROFUNG)"/>
    <property type="match status" value="1"/>
</dbReference>
<dbReference type="SUPFAM" id="SSF47459">
    <property type="entry name" value="HLH, helix-loop-helix DNA-binding domain"/>
    <property type="match status" value="1"/>
</dbReference>
<dbReference type="GO" id="GO:0005634">
    <property type="term" value="C:nucleus"/>
    <property type="evidence" value="ECO:0007669"/>
    <property type="project" value="UniProtKB-SubCell"/>
</dbReference>
<dbReference type="Pfam" id="PF23181">
    <property type="entry name" value="bHLH_INO4"/>
    <property type="match status" value="1"/>
</dbReference>
<evidence type="ECO:0000256" key="6">
    <source>
        <dbReference type="SAM" id="MobiDB-lite"/>
    </source>
</evidence>
<dbReference type="Proteomes" id="UP001168146">
    <property type="component" value="Unassembled WGS sequence"/>
</dbReference>
<dbReference type="EMBL" id="JASUXU010000003">
    <property type="protein sequence ID" value="KAK0327347.1"/>
    <property type="molecule type" value="Genomic_DNA"/>
</dbReference>
<reference evidence="8" key="1">
    <citation type="submission" date="2021-12" db="EMBL/GenBank/DDBJ databases">
        <title>Black yeast isolated from Biological Soil Crust.</title>
        <authorList>
            <person name="Kurbessoian T."/>
        </authorList>
    </citation>
    <scope>NUCLEOTIDE SEQUENCE</scope>
    <source>
        <strain evidence="8">CCFEE 5208</strain>
    </source>
</reference>
<protein>
    <submittedName>
        <fullName evidence="8">Transcription factor</fullName>
    </submittedName>
</protein>
<feature type="compositionally biased region" description="Basic and acidic residues" evidence="6">
    <location>
        <begin position="24"/>
        <end position="38"/>
    </location>
</feature>
<dbReference type="GO" id="GO:0000978">
    <property type="term" value="F:RNA polymerase II cis-regulatory region sequence-specific DNA binding"/>
    <property type="evidence" value="ECO:0007669"/>
    <property type="project" value="TreeGrafter"/>
</dbReference>
<dbReference type="GO" id="GO:0046983">
    <property type="term" value="F:protein dimerization activity"/>
    <property type="evidence" value="ECO:0007669"/>
    <property type="project" value="InterPro"/>
</dbReference>
<gene>
    <name evidence="8" type="primary">INO4_1</name>
    <name evidence="8" type="ORF">LTR82_002110</name>
</gene>
<evidence type="ECO:0000259" key="7">
    <source>
        <dbReference type="PROSITE" id="PS50888"/>
    </source>
</evidence>
<dbReference type="InterPro" id="IPR036638">
    <property type="entry name" value="HLH_DNA-bd_sf"/>
</dbReference>
<dbReference type="PANTHER" id="PTHR15741">
    <property type="entry name" value="BASIC HELIX-LOOP-HELIX ZIP TRANSCRIPTION FACTOR"/>
    <property type="match status" value="1"/>
</dbReference>
<dbReference type="PROSITE" id="PS50888">
    <property type="entry name" value="BHLH"/>
    <property type="match status" value="1"/>
</dbReference>
<comment type="caution">
    <text evidence="8">The sequence shown here is derived from an EMBL/GenBank/DDBJ whole genome shotgun (WGS) entry which is preliminary data.</text>
</comment>
<keyword evidence="3" id="KW-0238">DNA-binding</keyword>
<evidence type="ECO:0000256" key="1">
    <source>
        <dbReference type="ARBA" id="ARBA00004123"/>
    </source>
</evidence>
<keyword evidence="2" id="KW-0805">Transcription regulation</keyword>
<keyword evidence="4" id="KW-0804">Transcription</keyword>